<dbReference type="InterPro" id="IPR051908">
    <property type="entry name" value="Ribosomal_N-acetyltransferase"/>
</dbReference>
<evidence type="ECO:0000313" key="2">
    <source>
        <dbReference type="EMBL" id="MBB5872735.1"/>
    </source>
</evidence>
<dbReference type="InterPro" id="IPR000182">
    <property type="entry name" value="GNAT_dom"/>
</dbReference>
<dbReference type="InterPro" id="IPR032710">
    <property type="entry name" value="NTF2-like_dom_sf"/>
</dbReference>
<reference evidence="2 3" key="1">
    <citation type="submission" date="2020-08" db="EMBL/GenBank/DDBJ databases">
        <title>Sequencing the genomes of 1000 actinobacteria strains.</title>
        <authorList>
            <person name="Klenk H.-P."/>
        </authorList>
    </citation>
    <scope>NUCLEOTIDE SEQUENCE [LARGE SCALE GENOMIC DNA]</scope>
    <source>
        <strain evidence="2 3">DSM 45362</strain>
    </source>
</reference>
<accession>A0A841BYJ1</accession>
<organism evidence="2 3">
    <name type="scientific">Allocatelliglobosispora scoriae</name>
    <dbReference type="NCBI Taxonomy" id="643052"/>
    <lineage>
        <taxon>Bacteria</taxon>
        <taxon>Bacillati</taxon>
        <taxon>Actinomycetota</taxon>
        <taxon>Actinomycetes</taxon>
        <taxon>Micromonosporales</taxon>
        <taxon>Micromonosporaceae</taxon>
        <taxon>Allocatelliglobosispora</taxon>
    </lineage>
</organism>
<dbReference type="GO" id="GO:0005737">
    <property type="term" value="C:cytoplasm"/>
    <property type="evidence" value="ECO:0007669"/>
    <property type="project" value="TreeGrafter"/>
</dbReference>
<dbReference type="Gene3D" id="3.40.630.30">
    <property type="match status" value="1"/>
</dbReference>
<keyword evidence="3" id="KW-1185">Reference proteome</keyword>
<dbReference type="SUPFAM" id="SSF54427">
    <property type="entry name" value="NTF2-like"/>
    <property type="match status" value="1"/>
</dbReference>
<evidence type="ECO:0000259" key="1">
    <source>
        <dbReference type="PROSITE" id="PS51186"/>
    </source>
</evidence>
<proteinExistence type="predicted"/>
<dbReference type="SUPFAM" id="SSF55729">
    <property type="entry name" value="Acyl-CoA N-acyltransferases (Nat)"/>
    <property type="match status" value="1"/>
</dbReference>
<feature type="domain" description="N-acetyltransferase" evidence="1">
    <location>
        <begin position="11"/>
        <end position="173"/>
    </location>
</feature>
<dbReference type="PANTHER" id="PTHR43441">
    <property type="entry name" value="RIBOSOMAL-PROTEIN-SERINE ACETYLTRANSFERASE"/>
    <property type="match status" value="1"/>
</dbReference>
<comment type="caution">
    <text evidence="2">The sequence shown here is derived from an EMBL/GenBank/DDBJ whole genome shotgun (WGS) entry which is preliminary data.</text>
</comment>
<evidence type="ECO:0000313" key="3">
    <source>
        <dbReference type="Proteomes" id="UP000587527"/>
    </source>
</evidence>
<gene>
    <name evidence="2" type="ORF">F4553_006169</name>
</gene>
<dbReference type="PANTHER" id="PTHR43441:SF10">
    <property type="entry name" value="ACETYLTRANSFERASE"/>
    <property type="match status" value="1"/>
</dbReference>
<protein>
    <submittedName>
        <fullName evidence="2">RimJ/RimL family protein N-acetyltransferase</fullName>
    </submittedName>
</protein>
<sequence length="323" mass="34998">MYSAQPLTDRAVLRPLLPWHADEFLAHLDRAREHIAPWVGQSFVAVDLESATAVLQRYADGHAKHGGGIHGIWLDGTLVGGVMVVHLDTATGICELGCWLEPAAVGRGLITKAAAKLLDWVVRERGVQRVEWQTVAGNEPSNRVAQRLGMRLDGVMRSAVPGRSGSTERKDLQIWSILADEWFARTPQAEPDRAAIDALAAAFFGAFGNLGGAAPDVASLRDLFLPTGVVVKAGPDQQIYDLDGFIEPRQALLTGGELVEFHEWETSEQTVISGDVAQRFSRYAKAGVLRGEPFTGTGAKSMQCVRTPAGWRIVAVTWSDDTP</sequence>
<dbReference type="AlphaFoldDB" id="A0A841BYJ1"/>
<dbReference type="Gene3D" id="3.10.450.50">
    <property type="match status" value="1"/>
</dbReference>
<dbReference type="Pfam" id="PF13302">
    <property type="entry name" value="Acetyltransf_3"/>
    <property type="match status" value="1"/>
</dbReference>
<dbReference type="PROSITE" id="PS51186">
    <property type="entry name" value="GNAT"/>
    <property type="match status" value="1"/>
</dbReference>
<dbReference type="GO" id="GO:0008999">
    <property type="term" value="F:protein-N-terminal-alanine acetyltransferase activity"/>
    <property type="evidence" value="ECO:0007669"/>
    <property type="project" value="TreeGrafter"/>
</dbReference>
<dbReference type="GO" id="GO:1990189">
    <property type="term" value="F:protein N-terminal-serine acetyltransferase activity"/>
    <property type="evidence" value="ECO:0007669"/>
    <property type="project" value="TreeGrafter"/>
</dbReference>
<keyword evidence="2" id="KW-0808">Transferase</keyword>
<dbReference type="EMBL" id="JACHMN010000003">
    <property type="protein sequence ID" value="MBB5872735.1"/>
    <property type="molecule type" value="Genomic_DNA"/>
</dbReference>
<name>A0A841BYJ1_9ACTN</name>
<dbReference type="InterPro" id="IPR016181">
    <property type="entry name" value="Acyl_CoA_acyltransferase"/>
</dbReference>
<dbReference type="Proteomes" id="UP000587527">
    <property type="component" value="Unassembled WGS sequence"/>
</dbReference>